<proteinExistence type="predicted"/>
<dbReference type="Pfam" id="PF06985">
    <property type="entry name" value="HET"/>
    <property type="match status" value="1"/>
</dbReference>
<evidence type="ECO:0000313" key="3">
    <source>
        <dbReference type="Proteomes" id="UP000053789"/>
    </source>
</evidence>
<dbReference type="EMBL" id="KN847015">
    <property type="protein sequence ID" value="KIW86610.1"/>
    <property type="molecule type" value="Genomic_DNA"/>
</dbReference>
<name>A0A0D2H6W5_CLAB1</name>
<protein>
    <recommendedName>
        <fullName evidence="1">Heterokaryon incompatibility domain-containing protein</fullName>
    </recommendedName>
</protein>
<accession>A0A0D2H6W5</accession>
<sequence>MCLTIALHASTWLSDVGLEPLDDDGEGPKSDLESQERDFGVLDHHFQFLYTELMRSHELTREWDRRSIPNRLIAELQFMASSSRGPKTTVQTIQIQKCSFDEGILSCEPSRLFCEGTEDSHLFEGRIRPNRLDERLLRAWKDHCFNHHGESCTMIVTPPYPHMRLRLIDVNNECIVDSCAAKQWVAPSYVWGNSNKFFITTNNIEKYREPGSLVGATSATMSDAMSVTRLLGEKYLWVDSLYILQDCLEDKQYYIPRMSSIHGHSYLTIISALA</sequence>
<reference evidence="2" key="1">
    <citation type="submission" date="2015-01" db="EMBL/GenBank/DDBJ databases">
        <title>The Genome Sequence of Cladophialophora bantiana CBS 173.52.</title>
        <authorList>
            <consortium name="The Broad Institute Genomics Platform"/>
            <person name="Cuomo C."/>
            <person name="de Hoog S."/>
            <person name="Gorbushina A."/>
            <person name="Stielow B."/>
            <person name="Teixiera M."/>
            <person name="Abouelleil A."/>
            <person name="Chapman S.B."/>
            <person name="Priest M."/>
            <person name="Young S.K."/>
            <person name="Wortman J."/>
            <person name="Nusbaum C."/>
            <person name="Birren B."/>
        </authorList>
    </citation>
    <scope>NUCLEOTIDE SEQUENCE [LARGE SCALE GENOMIC DNA]</scope>
    <source>
        <strain evidence="2">CBS 173.52</strain>
    </source>
</reference>
<dbReference type="VEuPathDB" id="FungiDB:Z519_12794"/>
<dbReference type="AlphaFoldDB" id="A0A0D2H6W5"/>
<dbReference type="PANTHER" id="PTHR33112">
    <property type="entry name" value="DOMAIN PROTEIN, PUTATIVE-RELATED"/>
    <property type="match status" value="1"/>
</dbReference>
<dbReference type="OrthoDB" id="405906at2759"/>
<dbReference type="Proteomes" id="UP000053789">
    <property type="component" value="Unassembled WGS sequence"/>
</dbReference>
<dbReference type="InterPro" id="IPR010730">
    <property type="entry name" value="HET"/>
</dbReference>
<dbReference type="RefSeq" id="XP_016613279.1">
    <property type="nucleotide sequence ID" value="XM_016770499.1"/>
</dbReference>
<dbReference type="GeneID" id="27705722"/>
<dbReference type="HOGENOM" id="CLU_1015653_0_0_1"/>
<organism evidence="2 3">
    <name type="scientific">Cladophialophora bantiana (strain ATCC 10958 / CBS 173.52 / CDC B-1940 / NIH 8579)</name>
    <name type="common">Xylohypha bantiana</name>
    <dbReference type="NCBI Taxonomy" id="1442370"/>
    <lineage>
        <taxon>Eukaryota</taxon>
        <taxon>Fungi</taxon>
        <taxon>Dikarya</taxon>
        <taxon>Ascomycota</taxon>
        <taxon>Pezizomycotina</taxon>
        <taxon>Eurotiomycetes</taxon>
        <taxon>Chaetothyriomycetidae</taxon>
        <taxon>Chaetothyriales</taxon>
        <taxon>Herpotrichiellaceae</taxon>
        <taxon>Cladophialophora</taxon>
    </lineage>
</organism>
<keyword evidence="3" id="KW-1185">Reference proteome</keyword>
<dbReference type="PANTHER" id="PTHR33112:SF12">
    <property type="entry name" value="HETEROKARYON INCOMPATIBILITY DOMAIN-CONTAINING PROTEIN"/>
    <property type="match status" value="1"/>
</dbReference>
<evidence type="ECO:0000259" key="1">
    <source>
        <dbReference type="Pfam" id="PF06985"/>
    </source>
</evidence>
<evidence type="ECO:0000313" key="2">
    <source>
        <dbReference type="EMBL" id="KIW86610.1"/>
    </source>
</evidence>
<feature type="domain" description="Heterokaryon incompatibility" evidence="1">
    <location>
        <begin position="185"/>
        <end position="272"/>
    </location>
</feature>
<gene>
    <name evidence="2" type="ORF">Z519_12794</name>
</gene>